<dbReference type="AlphaFoldDB" id="A0A449B389"/>
<dbReference type="Gene3D" id="2.60.40.10">
    <property type="entry name" value="Immunoglobulins"/>
    <property type="match status" value="1"/>
</dbReference>
<keyword evidence="4" id="KW-1185">Reference proteome</keyword>
<dbReference type="SUPFAM" id="SSF81296">
    <property type="entry name" value="E set domains"/>
    <property type="match status" value="1"/>
</dbReference>
<dbReference type="CDD" id="cd02860">
    <property type="entry name" value="E_set_Pullulanase"/>
    <property type="match status" value="1"/>
</dbReference>
<dbReference type="SUPFAM" id="SSF51445">
    <property type="entry name" value="(Trans)glycosidases"/>
    <property type="match status" value="1"/>
</dbReference>
<comment type="similarity">
    <text evidence="1">Belongs to the glycosyl hydrolase 13 family.</text>
</comment>
<dbReference type="InterPro" id="IPR013783">
    <property type="entry name" value="Ig-like_fold"/>
</dbReference>
<protein>
    <submittedName>
        <fullName evidence="3">Pullulanase</fullName>
        <ecNumber evidence="3">3.2.1.41</ecNumber>
    </submittedName>
</protein>
<dbReference type="PANTHER" id="PTHR43002">
    <property type="entry name" value="GLYCOGEN DEBRANCHING ENZYME"/>
    <property type="match status" value="1"/>
</dbReference>
<keyword evidence="3" id="KW-0378">Hydrolase</keyword>
<dbReference type="CDD" id="cd11341">
    <property type="entry name" value="AmyAc_Pullulanase_LD-like"/>
    <property type="match status" value="1"/>
</dbReference>
<dbReference type="OrthoDB" id="9761875at2"/>
<dbReference type="InterPro" id="IPR014756">
    <property type="entry name" value="Ig_E-set"/>
</dbReference>
<organism evidence="3 4">
    <name type="scientific">Mycoplasmopsis citelli</name>
    <dbReference type="NCBI Taxonomy" id="171281"/>
    <lineage>
        <taxon>Bacteria</taxon>
        <taxon>Bacillati</taxon>
        <taxon>Mycoplasmatota</taxon>
        <taxon>Mycoplasmoidales</taxon>
        <taxon>Metamycoplasmataceae</taxon>
        <taxon>Mycoplasmopsis</taxon>
    </lineage>
</organism>
<dbReference type="EMBL" id="LR215036">
    <property type="protein sequence ID" value="VEU75067.1"/>
    <property type="molecule type" value="Genomic_DNA"/>
</dbReference>
<reference evidence="3 4" key="1">
    <citation type="submission" date="2019-01" db="EMBL/GenBank/DDBJ databases">
        <authorList>
            <consortium name="Pathogen Informatics"/>
        </authorList>
    </citation>
    <scope>NUCLEOTIDE SEQUENCE [LARGE SCALE GENOMIC DNA]</scope>
    <source>
        <strain evidence="3 4">NCTC10181</strain>
    </source>
</reference>
<evidence type="ECO:0000256" key="1">
    <source>
        <dbReference type="ARBA" id="ARBA00008061"/>
    </source>
</evidence>
<dbReference type="KEGG" id="mcit:NCTC10181_00944"/>
<dbReference type="GO" id="GO:0005975">
    <property type="term" value="P:carbohydrate metabolic process"/>
    <property type="evidence" value="ECO:0007669"/>
    <property type="project" value="InterPro"/>
</dbReference>
<feature type="domain" description="Glycosyl hydrolase family 13 catalytic" evidence="2">
    <location>
        <begin position="156"/>
        <end position="538"/>
    </location>
</feature>
<evidence type="ECO:0000259" key="2">
    <source>
        <dbReference type="SMART" id="SM00642"/>
    </source>
</evidence>
<dbReference type="Proteomes" id="UP000290985">
    <property type="component" value="Chromosome"/>
</dbReference>
<dbReference type="GO" id="GO:0051060">
    <property type="term" value="F:pullulanase activity"/>
    <property type="evidence" value="ECO:0007669"/>
    <property type="project" value="UniProtKB-EC"/>
</dbReference>
<accession>A0A449B389</accession>
<sequence>MNFKKLSESQIQAFDKEFAYLEDDLGVVYFQDYIQIKLWQPLAKNVEILLFSNYQASDYQTLQMIKEGPIWKILLNKKYQHFYYQFQITHKNNHVTIALDPYAKSMAPFNHFHEKVGKGFIFNWQDEIKKPSPLKAKINSVNEAIIYELQIRDYTSLYPNALQNTKGTFNAALEVGIFDHLNQLNFTHLQLLPIQSTYTVNEFNQSIINQGEGSGFSTNYNWGYDPHNYFSINGIFSSDPLNPKVRIDEFAHFVNQAHQKGIGIILDVVFNHLFNNDILNNILPGYYFRENAKVKPVDQPPLATQRAMTRKLIIDVLKYFVEYFDIDGFRFDLSCFFDKKTHEEISEELRKIKPNIILHGEAWPYSDLEFNSTYIKGYKTNNFEFGYFNDTMRNAITCYENDKSIKGLVFEKSKDQFDKYISSVVGNIKEYHWKDIPHSEHFYDLFNNDTNTNLGYVACHDGLTLWDKIAVHAKNKSLKELLQMYRKSLIMLYTTPGRKLLLAGTELLQSKPCDISGADANKCEKMNIKDYLNLNADKNSVHENSYKTTDYVNGIKWNNLNINGVKEHIYDFVSNLNKFKLQYPHFNLISAEEINQKLSFVKVNYDDGLLIYKVVDNNSEITIMHNFSNNTYTLEEYIQHTTLFSSLIMQDQKANVLEAHESKILIK</sequence>
<dbReference type="InterPro" id="IPR017853">
    <property type="entry name" value="GH"/>
</dbReference>
<dbReference type="EC" id="3.2.1.41" evidence="3"/>
<gene>
    <name evidence="3" type="primary">pulA</name>
    <name evidence="3" type="ORF">NCTC10181_00944</name>
</gene>
<proteinExistence type="inferred from homology"/>
<dbReference type="RefSeq" id="WP_129725887.1">
    <property type="nucleotide sequence ID" value="NZ_LR215036.1"/>
</dbReference>
<evidence type="ECO:0000313" key="4">
    <source>
        <dbReference type="Proteomes" id="UP000290985"/>
    </source>
</evidence>
<dbReference type="Gene3D" id="3.20.20.80">
    <property type="entry name" value="Glycosidases"/>
    <property type="match status" value="1"/>
</dbReference>
<dbReference type="Pfam" id="PF02922">
    <property type="entry name" value="CBM_48"/>
    <property type="match status" value="1"/>
</dbReference>
<dbReference type="InterPro" id="IPR004193">
    <property type="entry name" value="Glyco_hydro_13_N"/>
</dbReference>
<name>A0A449B389_9BACT</name>
<dbReference type="SMART" id="SM00642">
    <property type="entry name" value="Aamy"/>
    <property type="match status" value="1"/>
</dbReference>
<dbReference type="InterPro" id="IPR006047">
    <property type="entry name" value="GH13_cat_dom"/>
</dbReference>
<evidence type="ECO:0000313" key="3">
    <source>
        <dbReference type="EMBL" id="VEU75067.1"/>
    </source>
</evidence>
<keyword evidence="3" id="KW-0326">Glycosidase</keyword>